<organism evidence="1 2">
    <name type="scientific">Prevotella melaninogenica</name>
    <dbReference type="NCBI Taxonomy" id="28132"/>
    <lineage>
        <taxon>Bacteria</taxon>
        <taxon>Pseudomonadati</taxon>
        <taxon>Bacteroidota</taxon>
        <taxon>Bacteroidia</taxon>
        <taxon>Bacteroidales</taxon>
        <taxon>Prevotellaceae</taxon>
        <taxon>Prevotella</taxon>
    </lineage>
</organism>
<dbReference type="RefSeq" id="WP_211807340.1">
    <property type="nucleotide sequence ID" value="NZ_CP072361.1"/>
</dbReference>
<accession>A0ABX7XNL0</accession>
<dbReference type="Gene3D" id="1.10.10.10">
    <property type="entry name" value="Winged helix-like DNA-binding domain superfamily/Winged helix DNA-binding domain"/>
    <property type="match status" value="1"/>
</dbReference>
<name>A0ABX7XNL0_9BACT</name>
<sequence length="103" mass="11661">MVIDPFFPTCPIRNVLARICVPDTLCLIQTLGKKGRATYEELRYDLPDSPLSASLNILKEDKIIIESNKLYSLSIIGKELYPLVSTLITWCEKNLFPSTTNNK</sequence>
<dbReference type="InterPro" id="IPR036390">
    <property type="entry name" value="WH_DNA-bd_sf"/>
</dbReference>
<proteinExistence type="predicted"/>
<keyword evidence="2" id="KW-1185">Reference proteome</keyword>
<reference evidence="1 2" key="1">
    <citation type="submission" date="2021-03" db="EMBL/GenBank/DDBJ databases">
        <title>Human Oral Microbial Genomes.</title>
        <authorList>
            <person name="Johnston C.D."/>
            <person name="Chen T."/>
            <person name="Dewhirst F.E."/>
        </authorList>
    </citation>
    <scope>NUCLEOTIDE SEQUENCE [LARGE SCALE GENOMIC DNA]</scope>
    <source>
        <strain evidence="1 2">F0054</strain>
    </source>
</reference>
<dbReference type="InterPro" id="IPR036388">
    <property type="entry name" value="WH-like_DNA-bd_sf"/>
</dbReference>
<evidence type="ECO:0000313" key="1">
    <source>
        <dbReference type="EMBL" id="QUB75251.1"/>
    </source>
</evidence>
<dbReference type="Proteomes" id="UP000682195">
    <property type="component" value="Chromosome 1"/>
</dbReference>
<evidence type="ECO:0000313" key="2">
    <source>
        <dbReference type="Proteomes" id="UP000682195"/>
    </source>
</evidence>
<protein>
    <submittedName>
        <fullName evidence="1">Transcriptional regulator</fullName>
    </submittedName>
</protein>
<dbReference type="EMBL" id="CP072361">
    <property type="protein sequence ID" value="QUB75251.1"/>
    <property type="molecule type" value="Genomic_DNA"/>
</dbReference>
<dbReference type="SUPFAM" id="SSF46785">
    <property type="entry name" value="Winged helix' DNA-binding domain"/>
    <property type="match status" value="1"/>
</dbReference>
<gene>
    <name evidence="1" type="ORF">J5A58_06925</name>
</gene>